<dbReference type="EMBL" id="WEID01000120">
    <property type="protein sequence ID" value="KAB8125973.1"/>
    <property type="molecule type" value="Genomic_DNA"/>
</dbReference>
<evidence type="ECO:0000313" key="2">
    <source>
        <dbReference type="EMBL" id="KAB8125973.1"/>
    </source>
</evidence>
<reference evidence="2 3" key="1">
    <citation type="submission" date="2019-10" db="EMBL/GenBank/DDBJ databases">
        <title>Gracilibacillus sp. nov. isolated from rice seeds.</title>
        <authorList>
            <person name="He S."/>
        </authorList>
    </citation>
    <scope>NUCLEOTIDE SEQUENCE [LARGE SCALE GENOMIC DNA]</scope>
    <source>
        <strain evidence="2 3">TD8</strain>
    </source>
</reference>
<dbReference type="OrthoDB" id="2885786at2"/>
<proteinExistence type="predicted"/>
<comment type="caution">
    <text evidence="2">The sequence shown here is derived from an EMBL/GenBank/DDBJ whole genome shotgun (WGS) entry which is preliminary data.</text>
</comment>
<sequence>MKWLTPLFLLFVLLGCNSGESATTPEEALSLIDEAHENREIEIYGIHQLNEDAVLIAFRGAMNDSDSWVADVRQTDANWAVKEIYQMNGPFEETNDEEITFTTDQFALGYVINDAGAKENETMITIDATQDWRILIRDFSTIVVSAK</sequence>
<evidence type="ECO:0000313" key="3">
    <source>
        <dbReference type="Proteomes" id="UP000480246"/>
    </source>
</evidence>
<dbReference type="AlphaFoldDB" id="A0A7C8GQL6"/>
<keyword evidence="1" id="KW-0732">Signal</keyword>
<gene>
    <name evidence="2" type="ORF">F9U64_21145</name>
</gene>
<feature type="signal peptide" evidence="1">
    <location>
        <begin position="1"/>
        <end position="21"/>
    </location>
</feature>
<protein>
    <recommendedName>
        <fullName evidence="4">DUF4829 domain-containing protein</fullName>
    </recommendedName>
</protein>
<organism evidence="2 3">
    <name type="scientific">Gracilibacillus oryzae</name>
    <dbReference type="NCBI Taxonomy" id="1672701"/>
    <lineage>
        <taxon>Bacteria</taxon>
        <taxon>Bacillati</taxon>
        <taxon>Bacillota</taxon>
        <taxon>Bacilli</taxon>
        <taxon>Bacillales</taxon>
        <taxon>Bacillaceae</taxon>
        <taxon>Gracilibacillus</taxon>
    </lineage>
</organism>
<keyword evidence="3" id="KW-1185">Reference proteome</keyword>
<dbReference type="PROSITE" id="PS51257">
    <property type="entry name" value="PROKAR_LIPOPROTEIN"/>
    <property type="match status" value="1"/>
</dbReference>
<accession>A0A7C8GQL6</accession>
<name>A0A7C8GQL6_9BACI</name>
<evidence type="ECO:0000256" key="1">
    <source>
        <dbReference type="SAM" id="SignalP"/>
    </source>
</evidence>
<feature type="chain" id="PRO_5039258094" description="DUF4829 domain-containing protein" evidence="1">
    <location>
        <begin position="22"/>
        <end position="147"/>
    </location>
</feature>
<dbReference type="RefSeq" id="WP_153406858.1">
    <property type="nucleotide sequence ID" value="NZ_ML762454.1"/>
</dbReference>
<dbReference type="Proteomes" id="UP000480246">
    <property type="component" value="Unassembled WGS sequence"/>
</dbReference>
<evidence type="ECO:0008006" key="4">
    <source>
        <dbReference type="Google" id="ProtNLM"/>
    </source>
</evidence>